<dbReference type="PANTHER" id="PTHR24124">
    <property type="entry name" value="ANKYRIN REPEAT FAMILY A"/>
    <property type="match status" value="1"/>
</dbReference>
<sequence length="222" mass="23944">MSQFPSLRHLRELLQPDFEARLTPELRETMLHLAAAAKPHIVIKLLSPPHSMSPETYGEAGQTPLHVAADARNLETAALLLDAGANPGAEIEMIQLLLDRGADLKLVGGHSHRPTVGVAVDNRWPAIVRLLIDRGADASVTVPIYVGSRETSASLPYLAMDLQHLTHPRAAGSAAAGPGGPKFEGPPLSNVRKQLMALLIVDNSIQKPRLQVETPLIRKADY</sequence>
<dbReference type="InterPro" id="IPR002110">
    <property type="entry name" value="Ankyrin_rpt"/>
</dbReference>
<reference evidence="4" key="1">
    <citation type="submission" date="2023-03" db="EMBL/GenBank/DDBJ databases">
        <title>Massive genome expansion in bonnet fungi (Mycena s.s.) driven by repeated elements and novel gene families across ecological guilds.</title>
        <authorList>
            <consortium name="Lawrence Berkeley National Laboratory"/>
            <person name="Harder C.B."/>
            <person name="Miyauchi S."/>
            <person name="Viragh M."/>
            <person name="Kuo A."/>
            <person name="Thoen E."/>
            <person name="Andreopoulos B."/>
            <person name="Lu D."/>
            <person name="Skrede I."/>
            <person name="Drula E."/>
            <person name="Henrissat B."/>
            <person name="Morin E."/>
            <person name="Kohler A."/>
            <person name="Barry K."/>
            <person name="LaButti K."/>
            <person name="Morin E."/>
            <person name="Salamov A."/>
            <person name="Lipzen A."/>
            <person name="Mereny Z."/>
            <person name="Hegedus B."/>
            <person name="Baldrian P."/>
            <person name="Stursova M."/>
            <person name="Weitz H."/>
            <person name="Taylor A."/>
            <person name="Grigoriev I.V."/>
            <person name="Nagy L.G."/>
            <person name="Martin F."/>
            <person name="Kauserud H."/>
        </authorList>
    </citation>
    <scope>NUCLEOTIDE SEQUENCE</scope>
    <source>
        <strain evidence="4">CBHHK067</strain>
    </source>
</reference>
<dbReference type="AlphaFoldDB" id="A0AAD7DSE3"/>
<organism evidence="4 5">
    <name type="scientific">Mycena rosella</name>
    <name type="common">Pink bonnet</name>
    <name type="synonym">Agaricus rosellus</name>
    <dbReference type="NCBI Taxonomy" id="1033263"/>
    <lineage>
        <taxon>Eukaryota</taxon>
        <taxon>Fungi</taxon>
        <taxon>Dikarya</taxon>
        <taxon>Basidiomycota</taxon>
        <taxon>Agaricomycotina</taxon>
        <taxon>Agaricomycetes</taxon>
        <taxon>Agaricomycetidae</taxon>
        <taxon>Agaricales</taxon>
        <taxon>Marasmiineae</taxon>
        <taxon>Mycenaceae</taxon>
        <taxon>Mycena</taxon>
    </lineage>
</organism>
<dbReference type="SMART" id="SM00248">
    <property type="entry name" value="ANK"/>
    <property type="match status" value="2"/>
</dbReference>
<dbReference type="Gene3D" id="1.25.40.20">
    <property type="entry name" value="Ankyrin repeat-containing domain"/>
    <property type="match status" value="2"/>
</dbReference>
<dbReference type="GO" id="GO:0005634">
    <property type="term" value="C:nucleus"/>
    <property type="evidence" value="ECO:0007669"/>
    <property type="project" value="TreeGrafter"/>
</dbReference>
<dbReference type="Proteomes" id="UP001221757">
    <property type="component" value="Unassembled WGS sequence"/>
</dbReference>
<keyword evidence="5" id="KW-1185">Reference proteome</keyword>
<feature type="repeat" description="ANK" evidence="3">
    <location>
        <begin position="60"/>
        <end position="92"/>
    </location>
</feature>
<evidence type="ECO:0008006" key="6">
    <source>
        <dbReference type="Google" id="ProtNLM"/>
    </source>
</evidence>
<evidence type="ECO:0000256" key="2">
    <source>
        <dbReference type="ARBA" id="ARBA00023043"/>
    </source>
</evidence>
<keyword evidence="2 3" id="KW-0040">ANK repeat</keyword>
<dbReference type="EMBL" id="JARKIE010000027">
    <property type="protein sequence ID" value="KAJ7698068.1"/>
    <property type="molecule type" value="Genomic_DNA"/>
</dbReference>
<evidence type="ECO:0000313" key="5">
    <source>
        <dbReference type="Proteomes" id="UP001221757"/>
    </source>
</evidence>
<comment type="caution">
    <text evidence="4">The sequence shown here is derived from an EMBL/GenBank/DDBJ whole genome shotgun (WGS) entry which is preliminary data.</text>
</comment>
<gene>
    <name evidence="4" type="ORF">B0H17DRAFT_1197050</name>
</gene>
<dbReference type="SUPFAM" id="SSF48403">
    <property type="entry name" value="Ankyrin repeat"/>
    <property type="match status" value="1"/>
</dbReference>
<evidence type="ECO:0000256" key="3">
    <source>
        <dbReference type="PROSITE-ProRule" id="PRU00023"/>
    </source>
</evidence>
<evidence type="ECO:0000256" key="1">
    <source>
        <dbReference type="ARBA" id="ARBA00022737"/>
    </source>
</evidence>
<dbReference type="PANTHER" id="PTHR24124:SF14">
    <property type="entry name" value="CHROMOSOME UNDETERMINED SCAFFOLD_25, WHOLE GENOME SHOTGUN SEQUENCE"/>
    <property type="match status" value="1"/>
</dbReference>
<dbReference type="Pfam" id="PF12796">
    <property type="entry name" value="Ank_2"/>
    <property type="match status" value="1"/>
</dbReference>
<proteinExistence type="predicted"/>
<dbReference type="GO" id="GO:0010468">
    <property type="term" value="P:regulation of gene expression"/>
    <property type="evidence" value="ECO:0007669"/>
    <property type="project" value="TreeGrafter"/>
</dbReference>
<name>A0AAD7DSE3_MYCRO</name>
<dbReference type="PROSITE" id="PS50297">
    <property type="entry name" value="ANK_REP_REGION"/>
    <property type="match status" value="1"/>
</dbReference>
<protein>
    <recommendedName>
        <fullName evidence="6">Ankyrin repeat domain-containing protein</fullName>
    </recommendedName>
</protein>
<dbReference type="InterPro" id="IPR036770">
    <property type="entry name" value="Ankyrin_rpt-contain_sf"/>
</dbReference>
<accession>A0AAD7DSE3</accession>
<dbReference type="PRINTS" id="PR01415">
    <property type="entry name" value="ANKYRIN"/>
</dbReference>
<evidence type="ECO:0000313" key="4">
    <source>
        <dbReference type="EMBL" id="KAJ7698068.1"/>
    </source>
</evidence>
<dbReference type="PROSITE" id="PS50088">
    <property type="entry name" value="ANK_REPEAT"/>
    <property type="match status" value="1"/>
</dbReference>
<keyword evidence="1" id="KW-0677">Repeat</keyword>